<evidence type="ECO:0000256" key="7">
    <source>
        <dbReference type="ARBA" id="ARBA00013053"/>
    </source>
</evidence>
<evidence type="ECO:0000313" key="15">
    <source>
        <dbReference type="Proteomes" id="UP000199236"/>
    </source>
</evidence>
<dbReference type="SUPFAM" id="SSF56752">
    <property type="entry name" value="D-aminoacid aminotransferase-like PLP-dependent enzymes"/>
    <property type="match status" value="1"/>
</dbReference>
<comment type="function">
    <text evidence="2">Acts on leucine, isoleucine and valine.</text>
</comment>
<protein>
    <recommendedName>
        <fullName evidence="8">Probable branched-chain-amino-acid aminotransferase</fullName>
        <ecNumber evidence="7">2.6.1.42</ecNumber>
    </recommendedName>
</protein>
<accession>A0A1I5FYK3</accession>
<comment type="pathway">
    <text evidence="4">Amino-acid biosynthesis; L-valine biosynthesis; L-valine from pyruvate: step 4/4.</text>
</comment>
<dbReference type="AlphaFoldDB" id="A0A1I5FYK3"/>
<evidence type="ECO:0000256" key="3">
    <source>
        <dbReference type="ARBA" id="ARBA00004824"/>
    </source>
</evidence>
<dbReference type="PANTHER" id="PTHR42743">
    <property type="entry name" value="AMINO-ACID AMINOTRANSFERASE"/>
    <property type="match status" value="1"/>
</dbReference>
<dbReference type="InterPro" id="IPR036038">
    <property type="entry name" value="Aminotransferase-like"/>
</dbReference>
<evidence type="ECO:0000256" key="10">
    <source>
        <dbReference type="ARBA" id="ARBA00023304"/>
    </source>
</evidence>
<dbReference type="Gene3D" id="3.20.10.10">
    <property type="entry name" value="D-amino Acid Aminotransferase, subunit A, domain 2"/>
    <property type="match status" value="1"/>
</dbReference>
<keyword evidence="14" id="KW-0032">Aminotransferase</keyword>
<organism evidence="14 15">
    <name type="scientific">Cohaesibacter marisflavi</name>
    <dbReference type="NCBI Taxonomy" id="655353"/>
    <lineage>
        <taxon>Bacteria</taxon>
        <taxon>Pseudomonadati</taxon>
        <taxon>Pseudomonadota</taxon>
        <taxon>Alphaproteobacteria</taxon>
        <taxon>Hyphomicrobiales</taxon>
        <taxon>Cohaesibacteraceae</taxon>
    </lineage>
</organism>
<dbReference type="GO" id="GO:0009082">
    <property type="term" value="P:branched-chain amino acid biosynthetic process"/>
    <property type="evidence" value="ECO:0007669"/>
    <property type="project" value="UniProtKB-KW"/>
</dbReference>
<evidence type="ECO:0000256" key="6">
    <source>
        <dbReference type="ARBA" id="ARBA00009320"/>
    </source>
</evidence>
<sequence>MKATMLNGTLYIDEACDDVSLSASDRGFLLGDGLFETLPVLHGAPLWWQEHRARLTQSANRLEMSLDPVMLEHTVSQLAALSSEANAILRIALSRGSGGRGLLPPEEARPTLLATLAPLPDGLAFQDMSLATSIIRRNAQSLTASIKSNNYLDNVAAAQQAEQAGVSDALLLNTEGKIACTTIGNLFSLHGNRLTTPPVSDGVLPGIVRQQLLTLAPQWGFVATEASLSPEDIKKADGLFMTNSLRFIRRVTAWDDHAYTAAPDDPISQLQTHMRDYVAKLTGVTI</sequence>
<keyword evidence="15" id="KW-1185">Reference proteome</keyword>
<dbReference type="Pfam" id="PF01063">
    <property type="entry name" value="Aminotran_4"/>
    <property type="match status" value="1"/>
</dbReference>
<evidence type="ECO:0000256" key="12">
    <source>
        <dbReference type="ARBA" id="ARBA00048798"/>
    </source>
</evidence>
<evidence type="ECO:0000256" key="8">
    <source>
        <dbReference type="ARBA" id="ARBA00014472"/>
    </source>
</evidence>
<gene>
    <name evidence="14" type="ORF">SAMN04488056_104266</name>
</gene>
<dbReference type="Proteomes" id="UP000199236">
    <property type="component" value="Unassembled WGS sequence"/>
</dbReference>
<comment type="pathway">
    <text evidence="5">Amino-acid biosynthesis; L-leucine biosynthesis; L-leucine from 3-methyl-2-oxobutanoate: step 4/4.</text>
</comment>
<dbReference type="EC" id="2.6.1.42" evidence="7"/>
<keyword evidence="10" id="KW-0028">Amino-acid biosynthesis</keyword>
<dbReference type="GO" id="GO:0005829">
    <property type="term" value="C:cytosol"/>
    <property type="evidence" value="ECO:0007669"/>
    <property type="project" value="TreeGrafter"/>
</dbReference>
<dbReference type="FunFam" id="3.20.10.10:FF:000002">
    <property type="entry name" value="D-alanine aminotransferase"/>
    <property type="match status" value="1"/>
</dbReference>
<dbReference type="EMBL" id="FOVR01000004">
    <property type="protein sequence ID" value="SFO28830.1"/>
    <property type="molecule type" value="Genomic_DNA"/>
</dbReference>
<keyword evidence="10" id="KW-0100">Branched-chain amino acid biosynthesis</keyword>
<keyword evidence="9" id="KW-0663">Pyridoxal phosphate</keyword>
<comment type="pathway">
    <text evidence="3">Amino-acid biosynthesis; L-isoleucine biosynthesis; L-isoleucine from 2-oxobutanoate: step 4/4.</text>
</comment>
<evidence type="ECO:0000256" key="5">
    <source>
        <dbReference type="ARBA" id="ARBA00005072"/>
    </source>
</evidence>
<dbReference type="STRING" id="655353.SAMN04488056_104266"/>
<keyword evidence="14" id="KW-0808">Transferase</keyword>
<dbReference type="InterPro" id="IPR043132">
    <property type="entry name" value="BCAT-like_C"/>
</dbReference>
<proteinExistence type="inferred from homology"/>
<dbReference type="PANTHER" id="PTHR42743:SF2">
    <property type="entry name" value="AMINODEOXYCHORISMATE LYASE"/>
    <property type="match status" value="1"/>
</dbReference>
<comment type="cofactor">
    <cofactor evidence="1">
        <name>pyridoxal 5'-phosphate</name>
        <dbReference type="ChEBI" id="CHEBI:597326"/>
    </cofactor>
</comment>
<comment type="catalytic activity">
    <reaction evidence="11">
        <text>L-valine + 2-oxoglutarate = 3-methyl-2-oxobutanoate + L-glutamate</text>
        <dbReference type="Rhea" id="RHEA:24813"/>
        <dbReference type="ChEBI" id="CHEBI:11851"/>
        <dbReference type="ChEBI" id="CHEBI:16810"/>
        <dbReference type="ChEBI" id="CHEBI:29985"/>
        <dbReference type="ChEBI" id="CHEBI:57762"/>
        <dbReference type="EC" id="2.6.1.42"/>
    </reaction>
</comment>
<evidence type="ECO:0000313" key="14">
    <source>
        <dbReference type="EMBL" id="SFO28830.1"/>
    </source>
</evidence>
<comment type="catalytic activity">
    <reaction evidence="13">
        <text>L-leucine + 2-oxoglutarate = 4-methyl-2-oxopentanoate + L-glutamate</text>
        <dbReference type="Rhea" id="RHEA:18321"/>
        <dbReference type="ChEBI" id="CHEBI:16810"/>
        <dbReference type="ChEBI" id="CHEBI:17865"/>
        <dbReference type="ChEBI" id="CHEBI:29985"/>
        <dbReference type="ChEBI" id="CHEBI:57427"/>
        <dbReference type="EC" id="2.6.1.42"/>
    </reaction>
</comment>
<dbReference type="InterPro" id="IPR043131">
    <property type="entry name" value="BCAT-like_N"/>
</dbReference>
<dbReference type="GO" id="GO:0008153">
    <property type="term" value="P:4-aminobenzoate biosynthetic process"/>
    <property type="evidence" value="ECO:0007669"/>
    <property type="project" value="TreeGrafter"/>
</dbReference>
<dbReference type="GO" id="GO:0008696">
    <property type="term" value="F:4-amino-4-deoxychorismate lyase activity"/>
    <property type="evidence" value="ECO:0007669"/>
    <property type="project" value="TreeGrafter"/>
</dbReference>
<dbReference type="InterPro" id="IPR001544">
    <property type="entry name" value="Aminotrans_IV"/>
</dbReference>
<comment type="catalytic activity">
    <reaction evidence="12">
        <text>L-isoleucine + 2-oxoglutarate = (S)-3-methyl-2-oxopentanoate + L-glutamate</text>
        <dbReference type="Rhea" id="RHEA:24801"/>
        <dbReference type="ChEBI" id="CHEBI:16810"/>
        <dbReference type="ChEBI" id="CHEBI:29985"/>
        <dbReference type="ChEBI" id="CHEBI:35146"/>
        <dbReference type="ChEBI" id="CHEBI:58045"/>
        <dbReference type="EC" id="2.6.1.42"/>
    </reaction>
</comment>
<evidence type="ECO:0000256" key="2">
    <source>
        <dbReference type="ARBA" id="ARBA00003109"/>
    </source>
</evidence>
<reference evidence="14 15" key="1">
    <citation type="submission" date="2016-10" db="EMBL/GenBank/DDBJ databases">
        <authorList>
            <person name="de Groot N.N."/>
        </authorList>
    </citation>
    <scope>NUCLEOTIDE SEQUENCE [LARGE SCALE GENOMIC DNA]</scope>
    <source>
        <strain evidence="14 15">CGMCC 1.9157</strain>
    </source>
</reference>
<name>A0A1I5FYK3_9HYPH</name>
<evidence type="ECO:0000256" key="4">
    <source>
        <dbReference type="ARBA" id="ARBA00004931"/>
    </source>
</evidence>
<evidence type="ECO:0000256" key="9">
    <source>
        <dbReference type="ARBA" id="ARBA00022898"/>
    </source>
</evidence>
<dbReference type="GO" id="GO:0004084">
    <property type="term" value="F:branched-chain-amino-acid transaminase activity"/>
    <property type="evidence" value="ECO:0007669"/>
    <property type="project" value="UniProtKB-EC"/>
</dbReference>
<dbReference type="InterPro" id="IPR050571">
    <property type="entry name" value="Class-IV_PLP-Dep_Aminotrnsfr"/>
</dbReference>
<dbReference type="Gene3D" id="3.30.470.10">
    <property type="match status" value="1"/>
</dbReference>
<evidence type="ECO:0000256" key="1">
    <source>
        <dbReference type="ARBA" id="ARBA00001933"/>
    </source>
</evidence>
<evidence type="ECO:0000256" key="11">
    <source>
        <dbReference type="ARBA" id="ARBA00048212"/>
    </source>
</evidence>
<evidence type="ECO:0000256" key="13">
    <source>
        <dbReference type="ARBA" id="ARBA00049229"/>
    </source>
</evidence>
<comment type="similarity">
    <text evidence="6">Belongs to the class-IV pyridoxal-phosphate-dependent aminotransferase family.</text>
</comment>
<dbReference type="RefSeq" id="WP_175528027.1">
    <property type="nucleotide sequence ID" value="NZ_FOVR01000004.1"/>
</dbReference>